<gene>
    <name evidence="1" type="ORF">R537_03025</name>
</gene>
<dbReference type="Proteomes" id="UP000868515">
    <property type="component" value="Unassembled WGS sequence"/>
</dbReference>
<sequence length="87" mass="10303">MNQLDNPLIRELVNGAINNGFYVDLSNTKYVVRIYYYRGYAALFENCRNELVIILNDFSKQRYSDFGTEIDINEFYRIFSKRIKGKG</sequence>
<name>A0A974KLD5_SALET</name>
<dbReference type="EMBL" id="NBPI01000001">
    <property type="protein sequence ID" value="OSD74527.1"/>
    <property type="molecule type" value="Genomic_DNA"/>
</dbReference>
<evidence type="ECO:0000313" key="2">
    <source>
        <dbReference type="Proteomes" id="UP000868515"/>
    </source>
</evidence>
<dbReference type="RefSeq" id="WP_223364991.1">
    <property type="nucleotide sequence ID" value="NZ_NBPI01000001.1"/>
</dbReference>
<accession>A0A974KLD5</accession>
<dbReference type="AlphaFoldDB" id="A0A974KLD5"/>
<protein>
    <submittedName>
        <fullName evidence="1">Uncharacterized protein</fullName>
    </submittedName>
</protein>
<comment type="caution">
    <text evidence="1">The sequence shown here is derived from an EMBL/GenBank/DDBJ whole genome shotgun (WGS) entry which is preliminary data.</text>
</comment>
<reference evidence="1 2" key="1">
    <citation type="submission" date="2017-03" db="EMBL/GenBank/DDBJ databases">
        <title>Salmonella serotype comparative study.</title>
        <authorList>
            <person name="Liao J."/>
        </authorList>
    </citation>
    <scope>NUCLEOTIDE SEQUENCE [LARGE SCALE GENOMIC DNA]</scope>
    <source>
        <strain evidence="1 2">NY_FSL S10-1448</strain>
    </source>
</reference>
<organism evidence="1 2">
    <name type="scientific">Salmonella enterica subsp. enterica serovar Rough O:d:1,7</name>
    <dbReference type="NCBI Taxonomy" id="1974323"/>
    <lineage>
        <taxon>Bacteria</taxon>
        <taxon>Pseudomonadati</taxon>
        <taxon>Pseudomonadota</taxon>
        <taxon>Gammaproteobacteria</taxon>
        <taxon>Enterobacterales</taxon>
        <taxon>Enterobacteriaceae</taxon>
        <taxon>Salmonella</taxon>
    </lineage>
</organism>
<proteinExistence type="predicted"/>
<evidence type="ECO:0000313" key="1">
    <source>
        <dbReference type="EMBL" id="OSD74527.1"/>
    </source>
</evidence>